<sequence length="45" mass="5181">RIHIGAVIGHVPQYIAFKGQRSYVRIGNGNTIREYVTIHRSMKRS</sequence>
<protein>
    <submittedName>
        <fullName evidence="1">Uncharacterized protein</fullName>
    </submittedName>
</protein>
<dbReference type="EMBL" id="BARW01043028">
    <property type="protein sequence ID" value="GAJ17369.1"/>
    <property type="molecule type" value="Genomic_DNA"/>
</dbReference>
<organism evidence="1">
    <name type="scientific">marine sediment metagenome</name>
    <dbReference type="NCBI Taxonomy" id="412755"/>
    <lineage>
        <taxon>unclassified sequences</taxon>
        <taxon>metagenomes</taxon>
        <taxon>ecological metagenomes</taxon>
    </lineage>
</organism>
<dbReference type="SUPFAM" id="SSF51161">
    <property type="entry name" value="Trimeric LpxA-like enzymes"/>
    <property type="match status" value="1"/>
</dbReference>
<dbReference type="AlphaFoldDB" id="X1UIL5"/>
<dbReference type="InterPro" id="IPR011004">
    <property type="entry name" value="Trimer_LpxA-like_sf"/>
</dbReference>
<accession>X1UIL5</accession>
<proteinExistence type="predicted"/>
<feature type="non-terminal residue" evidence="1">
    <location>
        <position position="1"/>
    </location>
</feature>
<gene>
    <name evidence="1" type="ORF">S12H4_63343</name>
</gene>
<name>X1UIL5_9ZZZZ</name>
<evidence type="ECO:0000313" key="1">
    <source>
        <dbReference type="EMBL" id="GAJ17369.1"/>
    </source>
</evidence>
<comment type="caution">
    <text evidence="1">The sequence shown here is derived from an EMBL/GenBank/DDBJ whole genome shotgun (WGS) entry which is preliminary data.</text>
</comment>
<dbReference type="Gene3D" id="2.160.10.10">
    <property type="entry name" value="Hexapeptide repeat proteins"/>
    <property type="match status" value="1"/>
</dbReference>
<feature type="non-terminal residue" evidence="1">
    <location>
        <position position="45"/>
    </location>
</feature>
<reference evidence="1" key="1">
    <citation type="journal article" date="2014" name="Front. Microbiol.">
        <title>High frequency of phylogenetically diverse reductive dehalogenase-homologous genes in deep subseafloor sedimentary metagenomes.</title>
        <authorList>
            <person name="Kawai M."/>
            <person name="Futagami T."/>
            <person name="Toyoda A."/>
            <person name="Takaki Y."/>
            <person name="Nishi S."/>
            <person name="Hori S."/>
            <person name="Arai W."/>
            <person name="Tsubouchi T."/>
            <person name="Morono Y."/>
            <person name="Uchiyama I."/>
            <person name="Ito T."/>
            <person name="Fujiyama A."/>
            <person name="Inagaki F."/>
            <person name="Takami H."/>
        </authorList>
    </citation>
    <scope>NUCLEOTIDE SEQUENCE</scope>
    <source>
        <strain evidence="1">Expedition CK06-06</strain>
    </source>
</reference>